<proteinExistence type="predicted"/>
<dbReference type="Proteomes" id="UP000013827">
    <property type="component" value="Unassembled WGS sequence"/>
</dbReference>
<accession>A0A0D3I8Q8</accession>
<organism evidence="1 2">
    <name type="scientific">Emiliania huxleyi (strain CCMP1516)</name>
    <dbReference type="NCBI Taxonomy" id="280463"/>
    <lineage>
        <taxon>Eukaryota</taxon>
        <taxon>Haptista</taxon>
        <taxon>Haptophyta</taxon>
        <taxon>Prymnesiophyceae</taxon>
        <taxon>Isochrysidales</taxon>
        <taxon>Noelaerhabdaceae</taxon>
        <taxon>Emiliania</taxon>
    </lineage>
</organism>
<keyword evidence="2" id="KW-1185">Reference proteome</keyword>
<dbReference type="HOGENOM" id="CLU_1121818_0_0_1"/>
<dbReference type="PaxDb" id="2903-EOD07643"/>
<reference evidence="2" key="1">
    <citation type="journal article" date="2013" name="Nature">
        <title>Pan genome of the phytoplankton Emiliania underpins its global distribution.</title>
        <authorList>
            <person name="Read B.A."/>
            <person name="Kegel J."/>
            <person name="Klute M.J."/>
            <person name="Kuo A."/>
            <person name="Lefebvre S.C."/>
            <person name="Maumus F."/>
            <person name="Mayer C."/>
            <person name="Miller J."/>
            <person name="Monier A."/>
            <person name="Salamov A."/>
            <person name="Young J."/>
            <person name="Aguilar M."/>
            <person name="Claverie J.M."/>
            <person name="Frickenhaus S."/>
            <person name="Gonzalez K."/>
            <person name="Herman E.K."/>
            <person name="Lin Y.C."/>
            <person name="Napier J."/>
            <person name="Ogata H."/>
            <person name="Sarno A.F."/>
            <person name="Shmutz J."/>
            <person name="Schroeder D."/>
            <person name="de Vargas C."/>
            <person name="Verret F."/>
            <person name="von Dassow P."/>
            <person name="Valentin K."/>
            <person name="Van de Peer Y."/>
            <person name="Wheeler G."/>
            <person name="Dacks J.B."/>
            <person name="Delwiche C.F."/>
            <person name="Dyhrman S.T."/>
            <person name="Glockner G."/>
            <person name="John U."/>
            <person name="Richards T."/>
            <person name="Worden A.Z."/>
            <person name="Zhang X."/>
            <person name="Grigoriev I.V."/>
            <person name="Allen A.E."/>
            <person name="Bidle K."/>
            <person name="Borodovsky M."/>
            <person name="Bowler C."/>
            <person name="Brownlee C."/>
            <person name="Cock J.M."/>
            <person name="Elias M."/>
            <person name="Gladyshev V.N."/>
            <person name="Groth M."/>
            <person name="Guda C."/>
            <person name="Hadaegh A."/>
            <person name="Iglesias-Rodriguez M.D."/>
            <person name="Jenkins J."/>
            <person name="Jones B.M."/>
            <person name="Lawson T."/>
            <person name="Leese F."/>
            <person name="Lindquist E."/>
            <person name="Lobanov A."/>
            <person name="Lomsadze A."/>
            <person name="Malik S.B."/>
            <person name="Marsh M.E."/>
            <person name="Mackinder L."/>
            <person name="Mock T."/>
            <person name="Mueller-Roeber B."/>
            <person name="Pagarete A."/>
            <person name="Parker M."/>
            <person name="Probert I."/>
            <person name="Quesneville H."/>
            <person name="Raines C."/>
            <person name="Rensing S.A."/>
            <person name="Riano-Pachon D.M."/>
            <person name="Richier S."/>
            <person name="Rokitta S."/>
            <person name="Shiraiwa Y."/>
            <person name="Soanes D.M."/>
            <person name="van der Giezen M."/>
            <person name="Wahlund T.M."/>
            <person name="Williams B."/>
            <person name="Wilson W."/>
            <person name="Wolfe G."/>
            <person name="Wurch L.L."/>
        </authorList>
    </citation>
    <scope>NUCLEOTIDE SEQUENCE</scope>
</reference>
<dbReference type="AlphaFoldDB" id="A0A0D3I8Q8"/>
<dbReference type="GeneID" id="17253914"/>
<dbReference type="EnsemblProtists" id="EOD07643">
    <property type="protein sequence ID" value="EOD07643"/>
    <property type="gene ID" value="EMIHUDRAFT_106380"/>
</dbReference>
<sequence>MSGELLAELPTAILTGRSAVNALAEGRSVMLSGASDGADTLFGALALGCGHLVAHLLGPHNVPSAAARAGQQEALCHLDDGILHSELVDEVVDAIRRARYPNYASLAAFDRDWRKSRRNVLQVLCADAVYAVAYRAPSASDSQTAACDVGGGTGYACQCYINRFQPLGPEAAASCRLYLYDDGAPEWAGCLKDARTHRRWSAWDPASQAWAPLDGPPPRPEGVYAGIGSTRLHPDFGDAAIRALMAPV</sequence>
<name>A0A0D3I8Q8_EMIH1</name>
<dbReference type="RefSeq" id="XP_005760072.1">
    <property type="nucleotide sequence ID" value="XM_005760015.1"/>
</dbReference>
<evidence type="ECO:0000313" key="2">
    <source>
        <dbReference type="Proteomes" id="UP000013827"/>
    </source>
</evidence>
<protein>
    <submittedName>
        <fullName evidence="1">Uncharacterized protein</fullName>
    </submittedName>
</protein>
<evidence type="ECO:0000313" key="1">
    <source>
        <dbReference type="EnsemblProtists" id="EOD07643"/>
    </source>
</evidence>
<dbReference type="KEGG" id="ehx:EMIHUDRAFT_106380"/>
<reference evidence="1" key="2">
    <citation type="submission" date="2024-10" db="UniProtKB">
        <authorList>
            <consortium name="EnsemblProtists"/>
        </authorList>
    </citation>
    <scope>IDENTIFICATION</scope>
</reference>